<feature type="region of interest" description="Disordered" evidence="1">
    <location>
        <begin position="96"/>
        <end position="115"/>
    </location>
</feature>
<organism evidence="2 3">
    <name type="scientific">Aspergillus felis</name>
    <dbReference type="NCBI Taxonomy" id="1287682"/>
    <lineage>
        <taxon>Eukaryota</taxon>
        <taxon>Fungi</taxon>
        <taxon>Dikarya</taxon>
        <taxon>Ascomycota</taxon>
        <taxon>Pezizomycotina</taxon>
        <taxon>Eurotiomycetes</taxon>
        <taxon>Eurotiomycetidae</taxon>
        <taxon>Eurotiales</taxon>
        <taxon>Aspergillaceae</taxon>
        <taxon>Aspergillus</taxon>
        <taxon>Aspergillus subgen. Fumigati</taxon>
    </lineage>
</organism>
<feature type="region of interest" description="Disordered" evidence="1">
    <location>
        <begin position="206"/>
        <end position="239"/>
    </location>
</feature>
<feature type="compositionally biased region" description="Polar residues" evidence="1">
    <location>
        <begin position="230"/>
        <end position="239"/>
    </location>
</feature>
<gene>
    <name evidence="2" type="ORF">CNMCM5623_000886</name>
</gene>
<reference evidence="2" key="1">
    <citation type="submission" date="2020-06" db="EMBL/GenBank/DDBJ databases">
        <title>Draft genome sequences of strains closely related to Aspergillus parafelis and Aspergillus hiratsukae.</title>
        <authorList>
            <person name="Dos Santos R.A.C."/>
            <person name="Rivero-Menendez O."/>
            <person name="Steenwyk J.L."/>
            <person name="Mead M.E."/>
            <person name="Goldman G.H."/>
            <person name="Alastruey-Izquierdo A."/>
            <person name="Rokas A."/>
        </authorList>
    </citation>
    <scope>NUCLEOTIDE SEQUENCE</scope>
    <source>
        <strain evidence="2">CNM-CM5623</strain>
    </source>
</reference>
<evidence type="ECO:0000313" key="2">
    <source>
        <dbReference type="EMBL" id="KAF7167580.1"/>
    </source>
</evidence>
<dbReference type="Proteomes" id="UP000654922">
    <property type="component" value="Unassembled WGS sequence"/>
</dbReference>
<dbReference type="EMBL" id="JACBAE010001283">
    <property type="protein sequence ID" value="KAF7167580.1"/>
    <property type="molecule type" value="Genomic_DNA"/>
</dbReference>
<dbReference type="OrthoDB" id="10603507at2759"/>
<comment type="caution">
    <text evidence="2">The sequence shown here is derived from an EMBL/GenBank/DDBJ whole genome shotgun (WGS) entry which is preliminary data.</text>
</comment>
<proteinExistence type="predicted"/>
<name>A0A8H6Q5N0_9EURO</name>
<sequence>MGLIQIGDHLQGRIIEASVDSTCDLALEPSTLPLRALRLEIKCETSIERKISCILAKPSEGQTKSNGVFGVDNGTRIKARYIGHIDQDCSRLAITKEGSQSRRPPVETVEDEQVNDEEEEELIKLPVCVILLKRSLYSLRAFGCSQSCPRALNLTLQNLIKPMVLAARTTNVTADDTTADEAADDARASRLGVNDLDDLGLSEREVLRMKAKMTPSGRKAGQKRAREESPSQGRATQKK</sequence>
<evidence type="ECO:0000256" key="1">
    <source>
        <dbReference type="SAM" id="MobiDB-lite"/>
    </source>
</evidence>
<evidence type="ECO:0000313" key="3">
    <source>
        <dbReference type="Proteomes" id="UP000654922"/>
    </source>
</evidence>
<dbReference type="AlphaFoldDB" id="A0A8H6Q5N0"/>
<accession>A0A8H6Q5N0</accession>
<protein>
    <submittedName>
        <fullName evidence="2">Uncharacterized protein</fullName>
    </submittedName>
</protein>